<dbReference type="STRING" id="1324314.BVG16_05655"/>
<proteinExistence type="predicted"/>
<organism evidence="1 2">
    <name type="scientific">Paenibacillus selenitireducens</name>
    <dbReference type="NCBI Taxonomy" id="1324314"/>
    <lineage>
        <taxon>Bacteria</taxon>
        <taxon>Bacillati</taxon>
        <taxon>Bacillota</taxon>
        <taxon>Bacilli</taxon>
        <taxon>Bacillales</taxon>
        <taxon>Paenibacillaceae</taxon>
        <taxon>Paenibacillus</taxon>
    </lineage>
</organism>
<dbReference type="RefSeq" id="WP_078497576.1">
    <property type="nucleotide sequence ID" value="NZ_MSZX01000002.1"/>
</dbReference>
<evidence type="ECO:0000313" key="2">
    <source>
        <dbReference type="Proteomes" id="UP000190188"/>
    </source>
</evidence>
<keyword evidence="2" id="KW-1185">Reference proteome</keyword>
<comment type="caution">
    <text evidence="1">The sequence shown here is derived from an EMBL/GenBank/DDBJ whole genome shotgun (WGS) entry which is preliminary data.</text>
</comment>
<reference evidence="1 2" key="1">
    <citation type="submission" date="2017-01" db="EMBL/GenBank/DDBJ databases">
        <title>Genome analysis of Paenibacillus selenitrireducens ES3-24.</title>
        <authorList>
            <person name="Xu D."/>
            <person name="Yao R."/>
            <person name="Zheng S."/>
        </authorList>
    </citation>
    <scope>NUCLEOTIDE SEQUENCE [LARGE SCALE GENOMIC DNA]</scope>
    <source>
        <strain evidence="1 2">ES3-24</strain>
    </source>
</reference>
<dbReference type="EMBL" id="MSZX01000002">
    <property type="protein sequence ID" value="OPA80229.1"/>
    <property type="molecule type" value="Genomic_DNA"/>
</dbReference>
<dbReference type="OrthoDB" id="2974702at2"/>
<sequence>MKEAIITDLNGLYVEPTLVADSVTGVFVIQEYPKPEPNEDGTLPSPPIEDVELIDTGYTIAYVVPAGFYKAKVRRCGLRGSKGSV</sequence>
<dbReference type="AlphaFoldDB" id="A0A1T2XK29"/>
<name>A0A1T2XK29_9BACL</name>
<dbReference type="Proteomes" id="UP000190188">
    <property type="component" value="Unassembled WGS sequence"/>
</dbReference>
<gene>
    <name evidence="1" type="ORF">BVG16_05655</name>
</gene>
<protein>
    <submittedName>
        <fullName evidence="1">Uncharacterized protein</fullName>
    </submittedName>
</protein>
<accession>A0A1T2XK29</accession>
<evidence type="ECO:0000313" key="1">
    <source>
        <dbReference type="EMBL" id="OPA80229.1"/>
    </source>
</evidence>